<keyword evidence="3 7" id="KW-0238">DNA-binding</keyword>
<keyword evidence="5" id="KW-0539">Nucleus</keyword>
<dbReference type="InParanoid" id="A0A251UQ47"/>
<organism evidence="7 8">
    <name type="scientific">Helianthus annuus</name>
    <name type="common">Common sunflower</name>
    <dbReference type="NCBI Taxonomy" id="4232"/>
    <lineage>
        <taxon>Eukaryota</taxon>
        <taxon>Viridiplantae</taxon>
        <taxon>Streptophyta</taxon>
        <taxon>Embryophyta</taxon>
        <taxon>Tracheophyta</taxon>
        <taxon>Spermatophyta</taxon>
        <taxon>Magnoliopsida</taxon>
        <taxon>eudicotyledons</taxon>
        <taxon>Gunneridae</taxon>
        <taxon>Pentapetalae</taxon>
        <taxon>asterids</taxon>
        <taxon>campanulids</taxon>
        <taxon>Asterales</taxon>
        <taxon>Asteraceae</taxon>
        <taxon>Asteroideae</taxon>
        <taxon>Heliantheae alliance</taxon>
        <taxon>Heliantheae</taxon>
        <taxon>Helianthus</taxon>
    </lineage>
</organism>
<keyword evidence="8" id="KW-1185">Reference proteome</keyword>
<evidence type="ECO:0000313" key="6">
    <source>
        <dbReference type="EMBL" id="KAF5806012.1"/>
    </source>
</evidence>
<sequence length="132" mass="15524">MNLLRTQEPVVAPIDVVEEPAIDEQQDGRVYNFVRMASKDLRLPDNVSRIAKLDSDLKPMTVRLLHLTEQEEFTNRTRREKRGEGFRYALCKWSRFMKRARINEGDTVHFSFDETHQVLNVELVVPHKRSTD</sequence>
<dbReference type="Proteomes" id="UP000215914">
    <property type="component" value="Chromosome 5"/>
</dbReference>
<dbReference type="EMBL" id="CM007894">
    <property type="protein sequence ID" value="OTG25458.1"/>
    <property type="molecule type" value="Genomic_DNA"/>
</dbReference>
<evidence type="ECO:0000256" key="5">
    <source>
        <dbReference type="ARBA" id="ARBA00023242"/>
    </source>
</evidence>
<reference evidence="6 8" key="1">
    <citation type="journal article" date="2017" name="Nature">
        <title>The sunflower genome provides insights into oil metabolism, flowering and Asterid evolution.</title>
        <authorList>
            <person name="Badouin H."/>
            <person name="Gouzy J."/>
            <person name="Grassa C.J."/>
            <person name="Murat F."/>
            <person name="Staton S.E."/>
            <person name="Cottret L."/>
            <person name="Lelandais-Briere C."/>
            <person name="Owens G.L."/>
            <person name="Carrere S."/>
            <person name="Mayjonade B."/>
            <person name="Legrand L."/>
            <person name="Gill N."/>
            <person name="Kane N.C."/>
            <person name="Bowers J.E."/>
            <person name="Hubner S."/>
            <person name="Bellec A."/>
            <person name="Berard A."/>
            <person name="Berges H."/>
            <person name="Blanchet N."/>
            <person name="Boniface M.C."/>
            <person name="Brunel D."/>
            <person name="Catrice O."/>
            <person name="Chaidir N."/>
            <person name="Claudel C."/>
            <person name="Donnadieu C."/>
            <person name="Faraut T."/>
            <person name="Fievet G."/>
            <person name="Helmstetter N."/>
            <person name="King M."/>
            <person name="Knapp S.J."/>
            <person name="Lai Z."/>
            <person name="Le Paslier M.C."/>
            <person name="Lippi Y."/>
            <person name="Lorenzon L."/>
            <person name="Mandel J.R."/>
            <person name="Marage G."/>
            <person name="Marchand G."/>
            <person name="Marquand E."/>
            <person name="Bret-Mestries E."/>
            <person name="Morien E."/>
            <person name="Nambeesan S."/>
            <person name="Nguyen T."/>
            <person name="Pegot-Espagnet P."/>
            <person name="Pouilly N."/>
            <person name="Raftis F."/>
            <person name="Sallet E."/>
            <person name="Schiex T."/>
            <person name="Thomas J."/>
            <person name="Vandecasteele C."/>
            <person name="Vares D."/>
            <person name="Vear F."/>
            <person name="Vautrin S."/>
            <person name="Crespi M."/>
            <person name="Mangin B."/>
            <person name="Burke J.M."/>
            <person name="Salse J."/>
            <person name="Munos S."/>
            <person name="Vincourt P."/>
            <person name="Rieseberg L.H."/>
            <person name="Langlade N.B."/>
        </authorList>
    </citation>
    <scope>NUCLEOTIDE SEQUENCE [LARGE SCALE GENOMIC DNA]</scope>
    <source>
        <strain evidence="8">cv. SF193</strain>
        <tissue evidence="6">Leaves</tissue>
    </source>
</reference>
<dbReference type="Gramene" id="mRNA:HanXRQr2_Chr05g0216301">
    <property type="protein sequence ID" value="mRNA:HanXRQr2_Chr05g0216301"/>
    <property type="gene ID" value="HanXRQr2_Chr05g0216301"/>
</dbReference>
<keyword evidence="2" id="KW-0805">Transcription regulation</keyword>
<accession>A0A251UQ47</accession>
<dbReference type="GO" id="GO:0005634">
    <property type="term" value="C:nucleus"/>
    <property type="evidence" value="ECO:0007669"/>
    <property type="project" value="UniProtKB-SubCell"/>
</dbReference>
<keyword evidence="4" id="KW-0804">Transcription</keyword>
<protein>
    <submittedName>
        <fullName evidence="7">Putative DNA-binding pseudobarrel domain-containing protein</fullName>
    </submittedName>
    <submittedName>
        <fullName evidence="6">Transcription factor B3-Domain family</fullName>
    </submittedName>
</protein>
<dbReference type="GO" id="GO:0003677">
    <property type="term" value="F:DNA binding"/>
    <property type="evidence" value="ECO:0007669"/>
    <property type="project" value="UniProtKB-KW"/>
</dbReference>
<dbReference type="AlphaFoldDB" id="A0A251UQ47"/>
<reference evidence="6" key="3">
    <citation type="submission" date="2020-06" db="EMBL/GenBank/DDBJ databases">
        <title>Helianthus annuus Genome sequencing and assembly Release 2.</title>
        <authorList>
            <person name="Gouzy J."/>
            <person name="Langlade N."/>
            <person name="Munos S."/>
        </authorList>
    </citation>
    <scope>NUCLEOTIDE SEQUENCE</scope>
    <source>
        <tissue evidence="6">Leaves</tissue>
    </source>
</reference>
<evidence type="ECO:0000256" key="1">
    <source>
        <dbReference type="ARBA" id="ARBA00004123"/>
    </source>
</evidence>
<evidence type="ECO:0000256" key="4">
    <source>
        <dbReference type="ARBA" id="ARBA00023163"/>
    </source>
</evidence>
<dbReference type="EMBL" id="MNCJ02000320">
    <property type="protein sequence ID" value="KAF5806012.1"/>
    <property type="molecule type" value="Genomic_DNA"/>
</dbReference>
<dbReference type="Gene3D" id="2.40.330.10">
    <property type="entry name" value="DNA-binding pseudobarrel domain"/>
    <property type="match status" value="1"/>
</dbReference>
<gene>
    <name evidence="7" type="ORF">HannXRQ_Chr05g0147851</name>
    <name evidence="6" type="ORF">HanXRQr2_Chr05g0216301</name>
</gene>
<reference evidence="7" key="2">
    <citation type="submission" date="2017-02" db="EMBL/GenBank/DDBJ databases">
        <title>Sunflower complete genome.</title>
        <authorList>
            <person name="Langlade N."/>
            <person name="Munos S."/>
        </authorList>
    </citation>
    <scope>NUCLEOTIDE SEQUENCE [LARGE SCALE GENOMIC DNA]</scope>
    <source>
        <tissue evidence="7">Leaves</tissue>
    </source>
</reference>
<evidence type="ECO:0000313" key="7">
    <source>
        <dbReference type="EMBL" id="OTG25458.1"/>
    </source>
</evidence>
<comment type="subcellular location">
    <subcellularLocation>
        <location evidence="1">Nucleus</location>
    </subcellularLocation>
</comment>
<evidence type="ECO:0000313" key="8">
    <source>
        <dbReference type="Proteomes" id="UP000215914"/>
    </source>
</evidence>
<dbReference type="InterPro" id="IPR015300">
    <property type="entry name" value="DNA-bd_pseudobarrel_sf"/>
</dbReference>
<evidence type="ECO:0000256" key="3">
    <source>
        <dbReference type="ARBA" id="ARBA00023125"/>
    </source>
</evidence>
<proteinExistence type="predicted"/>
<name>A0A251UQ47_HELAN</name>
<evidence type="ECO:0000256" key="2">
    <source>
        <dbReference type="ARBA" id="ARBA00023015"/>
    </source>
</evidence>